<name>A0A286RFP4_9BACT</name>
<evidence type="ECO:0000313" key="2">
    <source>
        <dbReference type="Proteomes" id="UP000215086"/>
    </source>
</evidence>
<proteinExistence type="predicted"/>
<sequence>MSDPTRGGRPIFASLDKPNIVDQTAKLLHPRPATRHCS</sequence>
<reference evidence="1 2" key="1">
    <citation type="journal article" name="Front. Microbiol.">
        <title>Sugar Metabolism of the First Thermophilic Planctomycete Thermogutta terrifontis: Comparative Genomic and Transcriptomic Approaches.</title>
        <authorList>
            <person name="Elcheninov A.G."/>
            <person name="Menzel P."/>
            <person name="Gudbergsdottir S.R."/>
            <person name="Slesarev A.I."/>
            <person name="Kadnikov V.V."/>
            <person name="Krogh A."/>
            <person name="Bonch-Osmolovskaya E.A."/>
            <person name="Peng X."/>
            <person name="Kublanov I.V."/>
        </authorList>
    </citation>
    <scope>NUCLEOTIDE SEQUENCE [LARGE SCALE GENOMIC DNA]</scope>
    <source>
        <strain evidence="1 2">R1</strain>
    </source>
</reference>
<dbReference type="EMBL" id="CP018477">
    <property type="protein sequence ID" value="ASV74776.1"/>
    <property type="molecule type" value="Genomic_DNA"/>
</dbReference>
<evidence type="ECO:0000313" key="1">
    <source>
        <dbReference type="EMBL" id="ASV74776.1"/>
    </source>
</evidence>
<protein>
    <submittedName>
        <fullName evidence="1">Uncharacterized protein</fullName>
    </submittedName>
</protein>
<accession>A0A286RFP4</accession>
<gene>
    <name evidence="1" type="ORF">THTE_2174</name>
</gene>
<dbReference type="Proteomes" id="UP000215086">
    <property type="component" value="Chromosome"/>
</dbReference>
<dbReference type="AlphaFoldDB" id="A0A286RFP4"/>
<dbReference type="KEGG" id="ttf:THTE_2174"/>
<organism evidence="1 2">
    <name type="scientific">Thermogutta terrifontis</name>
    <dbReference type="NCBI Taxonomy" id="1331910"/>
    <lineage>
        <taxon>Bacteria</taxon>
        <taxon>Pseudomonadati</taxon>
        <taxon>Planctomycetota</taxon>
        <taxon>Planctomycetia</taxon>
        <taxon>Pirellulales</taxon>
        <taxon>Thermoguttaceae</taxon>
        <taxon>Thermogutta</taxon>
    </lineage>
</organism>
<keyword evidence="2" id="KW-1185">Reference proteome</keyword>